<comment type="caution">
    <text evidence="8">The sequence shown here is derived from an EMBL/GenBank/DDBJ whole genome shotgun (WGS) entry which is preliminary data.</text>
</comment>
<reference evidence="8" key="2">
    <citation type="submission" date="2020-01" db="EMBL/GenBank/DDBJ databases">
        <authorList>
            <person name="Campanaro S."/>
        </authorList>
    </citation>
    <scope>NUCLEOTIDE SEQUENCE</scope>
    <source>
        <strain evidence="8">AS06rmzACSIP_7</strain>
    </source>
</reference>
<keyword evidence="4 6" id="KW-0378">Hydrolase</keyword>
<dbReference type="GO" id="GO:0001682">
    <property type="term" value="P:tRNA 5'-leader removal"/>
    <property type="evidence" value="ECO:0007669"/>
    <property type="project" value="UniProtKB-UniRule"/>
</dbReference>
<evidence type="ECO:0000256" key="2">
    <source>
        <dbReference type="ARBA" id="ARBA00022722"/>
    </source>
</evidence>
<protein>
    <recommendedName>
        <fullName evidence="6 7">Ribonuclease P protein component</fullName>
        <shortName evidence="6">RNase P protein</shortName>
        <shortName evidence="6">RNaseP protein</shortName>
        <ecNumber evidence="6 7">3.1.26.5</ecNumber>
    </recommendedName>
    <alternativeName>
        <fullName evidence="6">Protein C5</fullName>
    </alternativeName>
</protein>
<name>A0A351U6F3_9BACT</name>
<keyword evidence="3 6" id="KW-0255">Endonuclease</keyword>
<dbReference type="EC" id="3.1.26.5" evidence="6 7"/>
<evidence type="ECO:0000256" key="1">
    <source>
        <dbReference type="ARBA" id="ARBA00022694"/>
    </source>
</evidence>
<keyword evidence="2 6" id="KW-0540">Nuclease</keyword>
<dbReference type="AlphaFoldDB" id="A0A351U6F3"/>
<dbReference type="SUPFAM" id="SSF54211">
    <property type="entry name" value="Ribosomal protein S5 domain 2-like"/>
    <property type="match status" value="1"/>
</dbReference>
<organism evidence="8 9">
    <name type="scientific">Syntrophorhabdus aromaticivorans</name>
    <dbReference type="NCBI Taxonomy" id="328301"/>
    <lineage>
        <taxon>Bacteria</taxon>
        <taxon>Pseudomonadati</taxon>
        <taxon>Thermodesulfobacteriota</taxon>
        <taxon>Syntrophorhabdia</taxon>
        <taxon>Syntrophorhabdales</taxon>
        <taxon>Syntrophorhabdaceae</taxon>
        <taxon>Syntrophorhabdus</taxon>
    </lineage>
</organism>
<keyword evidence="5 6" id="KW-0694">RNA-binding</keyword>
<evidence type="ECO:0000313" key="8">
    <source>
        <dbReference type="EMBL" id="NLW35107.1"/>
    </source>
</evidence>
<evidence type="ECO:0000256" key="7">
    <source>
        <dbReference type="NCBIfam" id="TIGR00188"/>
    </source>
</evidence>
<evidence type="ECO:0000256" key="4">
    <source>
        <dbReference type="ARBA" id="ARBA00022801"/>
    </source>
</evidence>
<keyword evidence="1 6" id="KW-0819">tRNA processing</keyword>
<dbReference type="InterPro" id="IPR000100">
    <property type="entry name" value="RNase_P"/>
</dbReference>
<gene>
    <name evidence="6 8" type="primary">rnpA</name>
    <name evidence="8" type="ORF">GXY80_06440</name>
</gene>
<dbReference type="GO" id="GO:0000049">
    <property type="term" value="F:tRNA binding"/>
    <property type="evidence" value="ECO:0007669"/>
    <property type="project" value="UniProtKB-UniRule"/>
</dbReference>
<dbReference type="PANTHER" id="PTHR33992:SF1">
    <property type="entry name" value="RIBONUCLEASE P PROTEIN COMPONENT"/>
    <property type="match status" value="1"/>
</dbReference>
<dbReference type="Pfam" id="PF00825">
    <property type="entry name" value="Ribonuclease_P"/>
    <property type="match status" value="1"/>
</dbReference>
<comment type="subunit">
    <text evidence="6">Consists of a catalytic RNA component (M1 or rnpB) and a protein subunit.</text>
</comment>
<evidence type="ECO:0000256" key="3">
    <source>
        <dbReference type="ARBA" id="ARBA00022759"/>
    </source>
</evidence>
<dbReference type="InterPro" id="IPR020568">
    <property type="entry name" value="Ribosomal_Su5_D2-typ_SF"/>
</dbReference>
<proteinExistence type="inferred from homology"/>
<dbReference type="GO" id="GO:0004526">
    <property type="term" value="F:ribonuclease P activity"/>
    <property type="evidence" value="ECO:0007669"/>
    <property type="project" value="UniProtKB-UniRule"/>
</dbReference>
<accession>A0A351U6F3</accession>
<dbReference type="Proteomes" id="UP000777265">
    <property type="component" value="Unassembled WGS sequence"/>
</dbReference>
<dbReference type="NCBIfam" id="TIGR00188">
    <property type="entry name" value="rnpA"/>
    <property type="match status" value="1"/>
</dbReference>
<dbReference type="HAMAP" id="MF_00227">
    <property type="entry name" value="RNase_P"/>
    <property type="match status" value="1"/>
</dbReference>
<dbReference type="EMBL" id="JAAYEE010000105">
    <property type="protein sequence ID" value="NLW35107.1"/>
    <property type="molecule type" value="Genomic_DNA"/>
</dbReference>
<dbReference type="Gene3D" id="3.30.230.10">
    <property type="match status" value="1"/>
</dbReference>
<dbReference type="PANTHER" id="PTHR33992">
    <property type="entry name" value="RIBONUCLEASE P PROTEIN COMPONENT"/>
    <property type="match status" value="1"/>
</dbReference>
<dbReference type="GO" id="GO:0030677">
    <property type="term" value="C:ribonuclease P complex"/>
    <property type="evidence" value="ECO:0007669"/>
    <property type="project" value="TreeGrafter"/>
</dbReference>
<reference evidence="8" key="1">
    <citation type="journal article" date="2020" name="Biotechnol. Biofuels">
        <title>New insights from the biogas microbiome by comprehensive genome-resolved metagenomics of nearly 1600 species originating from multiple anaerobic digesters.</title>
        <authorList>
            <person name="Campanaro S."/>
            <person name="Treu L."/>
            <person name="Rodriguez-R L.M."/>
            <person name="Kovalovszki A."/>
            <person name="Ziels R.M."/>
            <person name="Maus I."/>
            <person name="Zhu X."/>
            <person name="Kougias P.G."/>
            <person name="Basile A."/>
            <person name="Luo G."/>
            <person name="Schluter A."/>
            <person name="Konstantinidis K.T."/>
            <person name="Angelidaki I."/>
        </authorList>
    </citation>
    <scope>NUCLEOTIDE SEQUENCE</scope>
    <source>
        <strain evidence="8">AS06rmzACSIP_7</strain>
    </source>
</reference>
<evidence type="ECO:0000313" key="9">
    <source>
        <dbReference type="Proteomes" id="UP000777265"/>
    </source>
</evidence>
<sequence>MVYIFTKEERLNKGDFRGTRWRKGAETPHFLLLVHNNKEGRRKLGITIRKKTGGAVVRNRMRRLVREFYRLNKGLFPDRYDNLLKVKRVPEKLSWTATEKELHELLHAMNTF</sequence>
<dbReference type="GO" id="GO:0042781">
    <property type="term" value="F:3'-tRNA processing endoribonuclease activity"/>
    <property type="evidence" value="ECO:0007669"/>
    <property type="project" value="TreeGrafter"/>
</dbReference>
<comment type="similarity">
    <text evidence="6">Belongs to the RnpA family.</text>
</comment>
<comment type="catalytic activity">
    <reaction evidence="6">
        <text>Endonucleolytic cleavage of RNA, removing 5'-extranucleotides from tRNA precursor.</text>
        <dbReference type="EC" id="3.1.26.5"/>
    </reaction>
</comment>
<evidence type="ECO:0000256" key="5">
    <source>
        <dbReference type="ARBA" id="ARBA00022884"/>
    </source>
</evidence>
<evidence type="ECO:0000256" key="6">
    <source>
        <dbReference type="HAMAP-Rule" id="MF_00227"/>
    </source>
</evidence>
<comment type="function">
    <text evidence="6">RNaseP catalyzes the removal of the 5'-leader sequence from pre-tRNA to produce the mature 5'-terminus. It can also cleave other RNA substrates such as 4.5S RNA. The protein component plays an auxiliary but essential role in vivo by binding to the 5'-leader sequence and broadening the substrate specificity of the ribozyme.</text>
</comment>
<dbReference type="STRING" id="909663.GCA_000512235_00720"/>
<dbReference type="InterPro" id="IPR014721">
    <property type="entry name" value="Ribsml_uS5_D2-typ_fold_subgr"/>
</dbReference>